<feature type="domain" description="Histone deacetylase" evidence="1">
    <location>
        <begin position="17"/>
        <end position="291"/>
    </location>
</feature>
<evidence type="ECO:0000313" key="2">
    <source>
        <dbReference type="EMBL" id="GMI40483.1"/>
    </source>
</evidence>
<organism evidence="2 3">
    <name type="scientific">Tetraparma gracilis</name>
    <dbReference type="NCBI Taxonomy" id="2962635"/>
    <lineage>
        <taxon>Eukaryota</taxon>
        <taxon>Sar</taxon>
        <taxon>Stramenopiles</taxon>
        <taxon>Ochrophyta</taxon>
        <taxon>Bolidophyceae</taxon>
        <taxon>Parmales</taxon>
        <taxon>Triparmaceae</taxon>
        <taxon>Tetraparma</taxon>
    </lineage>
</organism>
<dbReference type="Gene3D" id="3.40.800.20">
    <property type="entry name" value="Histone deacetylase domain"/>
    <property type="match status" value="1"/>
</dbReference>
<evidence type="ECO:0000313" key="3">
    <source>
        <dbReference type="Proteomes" id="UP001165060"/>
    </source>
</evidence>
<evidence type="ECO:0000259" key="1">
    <source>
        <dbReference type="Pfam" id="PF00850"/>
    </source>
</evidence>
<gene>
    <name evidence="2" type="ORF">TeGR_g12313</name>
</gene>
<dbReference type="InterPro" id="IPR000286">
    <property type="entry name" value="HDACs"/>
</dbReference>
<keyword evidence="3" id="KW-1185">Reference proteome</keyword>
<accession>A0ABQ6N5T3</accession>
<dbReference type="CDD" id="cd09996">
    <property type="entry name" value="HDAC_classII_1"/>
    <property type="match status" value="1"/>
</dbReference>
<dbReference type="InterPro" id="IPR023696">
    <property type="entry name" value="Ureohydrolase_dom_sf"/>
</dbReference>
<dbReference type="EMBL" id="BRYB01000938">
    <property type="protein sequence ID" value="GMI40483.1"/>
    <property type="molecule type" value="Genomic_DNA"/>
</dbReference>
<comment type="caution">
    <text evidence="2">The sequence shown here is derived from an EMBL/GenBank/DDBJ whole genome shotgun (WGS) entry which is preliminary data.</text>
</comment>
<dbReference type="Pfam" id="PF00850">
    <property type="entry name" value="Hist_deacetyl"/>
    <property type="match status" value="1"/>
</dbReference>
<dbReference type="InterPro" id="IPR037138">
    <property type="entry name" value="His_deacetylse_dom_sf"/>
</dbReference>
<dbReference type="InterPro" id="IPR023801">
    <property type="entry name" value="His_deacetylse_dom"/>
</dbReference>
<dbReference type="SUPFAM" id="SSF52768">
    <property type="entry name" value="Arginase/deacetylase"/>
    <property type="match status" value="1"/>
</dbReference>
<dbReference type="PANTHER" id="PTHR10625:SF31">
    <property type="entry name" value="HISTONE DEACETYLASE DOMAIN-CONTAINING PROTEIN"/>
    <property type="match status" value="1"/>
</dbReference>
<dbReference type="Proteomes" id="UP001165060">
    <property type="component" value="Unassembled WGS sequence"/>
</dbReference>
<dbReference type="PRINTS" id="PR01270">
    <property type="entry name" value="HDASUPER"/>
</dbReference>
<name>A0ABQ6N5T3_9STRA</name>
<sequence length="353" mass="37340">MGYYVEPGQYYESAEAKRRMRNLVDACGLLELLVTDVRDGGVVRRAATRQELEAVHAPAYVERVAAASGKGGGDAGDCAFYGPGSFAIAALAAGCAIGAVDAVAEGRVDNAYVLCRPPGHHATREMGMGFCVFNSVAVAAKHARTRLRMGRVAVVDYDVHHGNGTEEAFYGDPGVLVVSVHEDSLYPLGTGKVEDRGEGAGEGYNVNVPLPPGSGVGAYTEAFDRIVHPLLDAFEPEIILVSSGFDASALDPLGHMMLPSGWFGEAAARLAARGVGVVFVHEGGYSEVAAPFCGLRVLEAMAGVPKSNVVDVMEGEIRAYGYQETQAHQRAVIDRVEREIEEVKGLMRSRAAA</sequence>
<protein>
    <recommendedName>
        <fullName evidence="1">Histone deacetylase domain-containing protein</fullName>
    </recommendedName>
</protein>
<proteinExistence type="predicted"/>
<dbReference type="PANTHER" id="PTHR10625">
    <property type="entry name" value="HISTONE DEACETYLASE HDAC1-RELATED"/>
    <property type="match status" value="1"/>
</dbReference>
<reference evidence="2 3" key="1">
    <citation type="journal article" date="2023" name="Commun. Biol.">
        <title>Genome analysis of Parmales, the sister group of diatoms, reveals the evolutionary specialization of diatoms from phago-mixotrophs to photoautotrophs.</title>
        <authorList>
            <person name="Ban H."/>
            <person name="Sato S."/>
            <person name="Yoshikawa S."/>
            <person name="Yamada K."/>
            <person name="Nakamura Y."/>
            <person name="Ichinomiya M."/>
            <person name="Sato N."/>
            <person name="Blanc-Mathieu R."/>
            <person name="Endo H."/>
            <person name="Kuwata A."/>
            <person name="Ogata H."/>
        </authorList>
    </citation>
    <scope>NUCLEOTIDE SEQUENCE [LARGE SCALE GENOMIC DNA]</scope>
</reference>